<name>A0A7T0C3M5_9BACT</name>
<evidence type="ECO:0000256" key="2">
    <source>
        <dbReference type="ARBA" id="ARBA00022598"/>
    </source>
</evidence>
<gene>
    <name evidence="5" type="ORF">G3M78_11390</name>
</gene>
<dbReference type="GO" id="GO:0046872">
    <property type="term" value="F:metal ion binding"/>
    <property type="evidence" value="ECO:0007669"/>
    <property type="project" value="InterPro"/>
</dbReference>
<dbReference type="SUPFAM" id="SSF56059">
    <property type="entry name" value="Glutathione synthetase ATP-binding domain-like"/>
    <property type="match status" value="1"/>
</dbReference>
<dbReference type="PROSITE" id="PS50975">
    <property type="entry name" value="ATP_GRASP"/>
    <property type="match status" value="1"/>
</dbReference>
<dbReference type="KEGG" id="nva:G3M78_11390"/>
<dbReference type="PANTHER" id="PTHR23132:SF14">
    <property type="entry name" value="ATP-GRASP DOMAIN-CONTAINING PROTEIN"/>
    <property type="match status" value="1"/>
</dbReference>
<evidence type="ECO:0000259" key="4">
    <source>
        <dbReference type="PROSITE" id="PS50975"/>
    </source>
</evidence>
<reference evidence="6" key="1">
    <citation type="submission" date="2020-02" db="EMBL/GenBank/DDBJ databases">
        <title>Genomic and physiological characterization of two novel Nitrospinaceae genera.</title>
        <authorList>
            <person name="Mueller A.J."/>
            <person name="Jung M.-Y."/>
            <person name="Strachan C.R."/>
            <person name="Herbold C.W."/>
            <person name="Kirkegaard R.H."/>
            <person name="Daims H."/>
        </authorList>
    </citation>
    <scope>NUCLEOTIDE SEQUENCE [LARGE SCALE GENOMIC DNA]</scope>
</reference>
<dbReference type="Gene3D" id="3.30.1490.20">
    <property type="entry name" value="ATP-grasp fold, A domain"/>
    <property type="match status" value="1"/>
</dbReference>
<evidence type="ECO:0000256" key="1">
    <source>
        <dbReference type="ARBA" id="ARBA00010871"/>
    </source>
</evidence>
<comment type="similarity">
    <text evidence="1">Belongs to the D-alanine--D-alanine ligase family.</text>
</comment>
<dbReference type="Gene3D" id="3.30.470.20">
    <property type="entry name" value="ATP-grasp fold, B domain"/>
    <property type="match status" value="1"/>
</dbReference>
<dbReference type="GO" id="GO:0005524">
    <property type="term" value="F:ATP binding"/>
    <property type="evidence" value="ECO:0007669"/>
    <property type="project" value="UniProtKB-UniRule"/>
</dbReference>
<accession>A0A7T0C3M5</accession>
<keyword evidence="3" id="KW-0067">ATP-binding</keyword>
<dbReference type="Pfam" id="PF07478">
    <property type="entry name" value="Dala_Dala_lig_C"/>
    <property type="match status" value="1"/>
</dbReference>
<dbReference type="GO" id="GO:0008716">
    <property type="term" value="F:D-alanine-D-alanine ligase activity"/>
    <property type="evidence" value="ECO:0007669"/>
    <property type="project" value="InterPro"/>
</dbReference>
<feature type="domain" description="ATP-grasp" evidence="4">
    <location>
        <begin position="111"/>
        <end position="318"/>
    </location>
</feature>
<dbReference type="AlphaFoldDB" id="A0A7T0C3M5"/>
<dbReference type="InterPro" id="IPR013815">
    <property type="entry name" value="ATP_grasp_subdomain_1"/>
</dbReference>
<evidence type="ECO:0000313" key="5">
    <source>
        <dbReference type="EMBL" id="QPJ65964.1"/>
    </source>
</evidence>
<protein>
    <submittedName>
        <fullName evidence="5">ATP-grasp domain-containing protein</fullName>
    </submittedName>
</protein>
<organism evidence="5 6">
    <name type="scientific">Candidatus Nitrohelix vancouverensis</name>
    <dbReference type="NCBI Taxonomy" id="2705534"/>
    <lineage>
        <taxon>Bacteria</taxon>
        <taxon>Pseudomonadati</taxon>
        <taxon>Nitrospinota/Tectimicrobiota group</taxon>
        <taxon>Nitrospinota</taxon>
        <taxon>Nitrospinia</taxon>
        <taxon>Nitrospinales</taxon>
        <taxon>Nitrospinaceae</taxon>
        <taxon>Candidatus Nitrohelix</taxon>
    </lineage>
</organism>
<evidence type="ECO:0000256" key="3">
    <source>
        <dbReference type="PROSITE-ProRule" id="PRU00409"/>
    </source>
</evidence>
<dbReference type="InterPro" id="IPR011761">
    <property type="entry name" value="ATP-grasp"/>
</dbReference>
<keyword evidence="3" id="KW-0547">Nucleotide-binding</keyword>
<proteinExistence type="inferred from homology"/>
<dbReference type="EMBL" id="CP048620">
    <property type="protein sequence ID" value="QPJ65964.1"/>
    <property type="molecule type" value="Genomic_DNA"/>
</dbReference>
<dbReference type="InterPro" id="IPR011095">
    <property type="entry name" value="Dala_Dala_lig_C"/>
</dbReference>
<dbReference type="PANTHER" id="PTHR23132">
    <property type="entry name" value="D-ALANINE--D-ALANINE LIGASE"/>
    <property type="match status" value="1"/>
</dbReference>
<keyword evidence="2" id="KW-0436">Ligase</keyword>
<dbReference type="Proteomes" id="UP000594464">
    <property type="component" value="Chromosome"/>
</dbReference>
<sequence length="332" mass="36228">MKILLITGPAGPTQGWGDMATTDRIHQALIASGFEASVAFITSHEEFLSAIHKESFDLVWSALYHLDQDASRVGIGGGELWLADYMEQVGIPFVGSSAQCMRTMIDKAATHKVLEDAGIPVPWQVSSDETDLDSLKDFPAFVKPRFESESAGITEASVSQNTGQMTSRARYIEDNFNQPALIEEYLPGTEWTVSVLGNGNSRQLFPVVNNVNPARFKQYPVIREDLKGNDAIVLSASSNEIQAKQASLLANRSVEALGCLDHVRVDLKEDKDGRLKVIEVNGIPGLNPIKSRSLRIHSLCHSSLTLEENFEILIASIVSSALDRCGFPQAAS</sequence>
<evidence type="ECO:0000313" key="6">
    <source>
        <dbReference type="Proteomes" id="UP000594464"/>
    </source>
</evidence>